<dbReference type="PANTHER" id="PTHR21143">
    <property type="entry name" value="INVERTEBRATE GUSTATORY RECEPTOR"/>
    <property type="match status" value="1"/>
</dbReference>
<feature type="transmembrane region" description="Helical" evidence="8">
    <location>
        <begin position="382"/>
        <end position="400"/>
    </location>
</feature>
<feature type="transmembrane region" description="Helical" evidence="8">
    <location>
        <begin position="183"/>
        <end position="205"/>
    </location>
</feature>
<comment type="similarity">
    <text evidence="8">Belongs to the insect chemoreceptor superfamily. Gustatory receptor (GR) family.</text>
</comment>
<keyword evidence="4 8" id="KW-1133">Transmembrane helix</keyword>
<dbReference type="Pfam" id="PF08395">
    <property type="entry name" value="7tm_7"/>
    <property type="match status" value="1"/>
</dbReference>
<dbReference type="GO" id="GO:0030424">
    <property type="term" value="C:axon"/>
    <property type="evidence" value="ECO:0007669"/>
    <property type="project" value="TreeGrafter"/>
</dbReference>
<evidence type="ECO:0000256" key="2">
    <source>
        <dbReference type="ARBA" id="ARBA00022475"/>
    </source>
</evidence>
<dbReference type="GO" id="GO:0008049">
    <property type="term" value="P:male courtship behavior"/>
    <property type="evidence" value="ECO:0007669"/>
    <property type="project" value="TreeGrafter"/>
</dbReference>
<name>A0A4E0RLZ5_9HYME</name>
<proteinExistence type="inferred from homology"/>
<keyword evidence="2 8" id="KW-1003">Cell membrane</keyword>
<organism evidence="9 10">
    <name type="scientific">Diachasma alloeum</name>
    <dbReference type="NCBI Taxonomy" id="454923"/>
    <lineage>
        <taxon>Eukaryota</taxon>
        <taxon>Metazoa</taxon>
        <taxon>Ecdysozoa</taxon>
        <taxon>Arthropoda</taxon>
        <taxon>Hexapoda</taxon>
        <taxon>Insecta</taxon>
        <taxon>Pterygota</taxon>
        <taxon>Neoptera</taxon>
        <taxon>Endopterygota</taxon>
        <taxon>Hymenoptera</taxon>
        <taxon>Apocrita</taxon>
        <taxon>Ichneumonoidea</taxon>
        <taxon>Braconidae</taxon>
        <taxon>Opiinae</taxon>
        <taxon>Diachasma</taxon>
    </lineage>
</organism>
<dbReference type="EMBL" id="ML158772">
    <property type="protein sequence ID" value="THK33149.1"/>
    <property type="molecule type" value="Genomic_DNA"/>
</dbReference>
<keyword evidence="5 8" id="KW-0472">Membrane</keyword>
<protein>
    <recommendedName>
        <fullName evidence="8">Gustatory receptor</fullName>
    </recommendedName>
</protein>
<evidence type="ECO:0000256" key="5">
    <source>
        <dbReference type="ARBA" id="ARBA00023136"/>
    </source>
</evidence>
<keyword evidence="7 8" id="KW-0807">Transducer</keyword>
<dbReference type="GO" id="GO:0007165">
    <property type="term" value="P:signal transduction"/>
    <property type="evidence" value="ECO:0007669"/>
    <property type="project" value="UniProtKB-KW"/>
</dbReference>
<evidence type="ECO:0000256" key="4">
    <source>
        <dbReference type="ARBA" id="ARBA00022989"/>
    </source>
</evidence>
<dbReference type="PANTHER" id="PTHR21143:SF104">
    <property type="entry name" value="GUSTATORY RECEPTOR 8A-RELATED"/>
    <property type="match status" value="1"/>
</dbReference>
<dbReference type="GO" id="GO:0007635">
    <property type="term" value="P:chemosensory behavior"/>
    <property type="evidence" value="ECO:0007669"/>
    <property type="project" value="TreeGrafter"/>
</dbReference>
<feature type="transmembrane region" description="Helical" evidence="8">
    <location>
        <begin position="153"/>
        <end position="176"/>
    </location>
</feature>
<evidence type="ECO:0000313" key="9">
    <source>
        <dbReference type="EMBL" id="THK33149.1"/>
    </source>
</evidence>
<feature type="transmembrane region" description="Helical" evidence="8">
    <location>
        <begin position="264"/>
        <end position="288"/>
    </location>
</feature>
<dbReference type="AlphaFoldDB" id="A0A4E0RLZ5"/>
<evidence type="ECO:0000313" key="10">
    <source>
        <dbReference type="Proteomes" id="UP000297026"/>
    </source>
</evidence>
<dbReference type="InterPro" id="IPR013604">
    <property type="entry name" value="7TM_chemorcpt"/>
</dbReference>
<keyword evidence="6 8" id="KW-0675">Receptor</keyword>
<dbReference type="GO" id="GO:0030425">
    <property type="term" value="C:dendrite"/>
    <property type="evidence" value="ECO:0007669"/>
    <property type="project" value="TreeGrafter"/>
</dbReference>
<dbReference type="OrthoDB" id="7678431at2759"/>
<dbReference type="GO" id="GO:0050909">
    <property type="term" value="P:sensory perception of taste"/>
    <property type="evidence" value="ECO:0007669"/>
    <property type="project" value="InterPro"/>
</dbReference>
<evidence type="ECO:0000256" key="6">
    <source>
        <dbReference type="ARBA" id="ARBA00023170"/>
    </source>
</evidence>
<sequence>MPNLRLITRTKKIFSYKKWFRREVTELDVITRFFKINGLFPCTVDTSISVNVFPSRLCVFYHIALIGILGYCNFYVGIPAIIQDKMASGGLKLPSILELIYIGSSTAITFLIWIVYITFCTKLTIFGKRVAEADAIARKFGTNYQLESVRKQWIMLFITYVILFSFLTFTESLFYSDNVTSRFVWLCMQTVPSIIIILFLTQYYLVVQLAKRRMKALNKIILRNHDKTAVHNRNSTNDAITEAFESWKKAHNELYEACVVIAEFYSFPMLFVMGLECYGVICGSFYSLKYLRSGVHQAQMLLHLLYNLIFIFNFTIPIVLLMSEIDDLLSEVKEKAVVCRQLTFRFRKHRPLLRQIKMYLYELVHENINFTAFGFFQLNRTVLHSMFATTVTYLVILYQYSNRRDEDGSNTSGN</sequence>
<evidence type="ECO:0000256" key="1">
    <source>
        <dbReference type="ARBA" id="ARBA00004651"/>
    </source>
</evidence>
<feature type="transmembrane region" description="Helical" evidence="8">
    <location>
        <begin position="300"/>
        <end position="322"/>
    </location>
</feature>
<accession>A0A4E0RLZ5</accession>
<evidence type="ECO:0000256" key="8">
    <source>
        <dbReference type="RuleBase" id="RU363108"/>
    </source>
</evidence>
<reference evidence="9" key="1">
    <citation type="submission" date="2019-02" db="EMBL/GenBank/DDBJ databases">
        <title>Genome of the parasitoid wasp Diachasma alloeum, an emerging model for ecological speciation and transitions to asexual reproduction.</title>
        <authorList>
            <person name="Robertson H.M."/>
            <person name="Walden K.K."/>
            <person name="Tvedte E.S."/>
            <person name="Hood G.R."/>
            <person name="Feder J.L."/>
            <person name="Forbes A.A."/>
            <person name="Logsdon J.M."/>
            <person name="Mcelroy K.E."/>
        </authorList>
    </citation>
    <scope>NUCLEOTIDE SEQUENCE [LARGE SCALE GENOMIC DNA]</scope>
    <source>
        <strain evidence="9">Michigan</strain>
    </source>
</reference>
<comment type="function">
    <text evidence="8">Gustatory receptor which mediates acceptance or avoidance behavior, depending on its substrates.</text>
</comment>
<feature type="transmembrane region" description="Helical" evidence="8">
    <location>
        <begin position="99"/>
        <end position="119"/>
    </location>
</feature>
<evidence type="ECO:0000256" key="3">
    <source>
        <dbReference type="ARBA" id="ARBA00022692"/>
    </source>
</evidence>
<dbReference type="GO" id="GO:0005886">
    <property type="term" value="C:plasma membrane"/>
    <property type="evidence" value="ECO:0007669"/>
    <property type="project" value="UniProtKB-SubCell"/>
</dbReference>
<gene>
    <name evidence="9" type="primary">Gr21</name>
    <name evidence="9" type="ORF">DALL_DALL000355</name>
</gene>
<evidence type="ECO:0000256" key="7">
    <source>
        <dbReference type="ARBA" id="ARBA00023224"/>
    </source>
</evidence>
<keyword evidence="10" id="KW-1185">Reference proteome</keyword>
<dbReference type="Proteomes" id="UP000297026">
    <property type="component" value="Unassembled WGS sequence"/>
</dbReference>
<dbReference type="GO" id="GO:0043025">
    <property type="term" value="C:neuronal cell body"/>
    <property type="evidence" value="ECO:0007669"/>
    <property type="project" value="TreeGrafter"/>
</dbReference>
<comment type="subcellular location">
    <subcellularLocation>
        <location evidence="1 8">Cell membrane</location>
        <topology evidence="1 8">Multi-pass membrane protein</topology>
    </subcellularLocation>
</comment>
<feature type="transmembrane region" description="Helical" evidence="8">
    <location>
        <begin position="59"/>
        <end position="78"/>
    </location>
</feature>
<keyword evidence="3 8" id="KW-0812">Transmembrane</keyword>